<dbReference type="SUPFAM" id="SSF56349">
    <property type="entry name" value="DNA breaking-rejoining enzymes"/>
    <property type="match status" value="1"/>
</dbReference>
<feature type="coiled-coil region" evidence="3">
    <location>
        <begin position="53"/>
        <end position="80"/>
    </location>
</feature>
<dbReference type="RefSeq" id="WP_008472408.1">
    <property type="nucleotide sequence ID" value="NZ_AYZO01000008.1"/>
</dbReference>
<evidence type="ECO:0000256" key="2">
    <source>
        <dbReference type="PROSITE-ProRule" id="PRU01248"/>
    </source>
</evidence>
<dbReference type="OrthoDB" id="2328477at2"/>
<dbReference type="InterPro" id="IPR010998">
    <property type="entry name" value="Integrase_recombinase_N"/>
</dbReference>
<name>I7J1U0_9LACO</name>
<dbReference type="Pfam" id="PF02899">
    <property type="entry name" value="Phage_int_SAM_1"/>
    <property type="match status" value="1"/>
</dbReference>
<evidence type="ECO:0000313" key="5">
    <source>
        <dbReference type="EMBL" id="CCI86462.1"/>
    </source>
</evidence>
<evidence type="ECO:0000259" key="4">
    <source>
        <dbReference type="PROSITE" id="PS51900"/>
    </source>
</evidence>
<sequence length="274" mass="32635">MNYPYEREFTTYCKNEKNYSDLTMLIVNKSLTNFWKYFEAGNDAGTPLSEIKAADIQNYLNNLETNLKLKENTINKYLSHIRVYFTFLYSHHFITDYPMVEINGRKFNRKHTYVINWMDKLPDIAKIPNIHPETVFMMLGISLGYLPDQVLKLRYNDVATRINSYTLRQYLKNHVNFSIDENPYILGKKYGGYYASDFHLAQKVRPDRELIGMDITLQNLRLSYVYSILSRKDLTDEDLLRILKVDIKSLVYYRQNMMRYNTLIEFSLDSDYEV</sequence>
<dbReference type="STRING" id="1423751.FC38_GL001767"/>
<reference evidence="5 6" key="1">
    <citation type="submission" date="2012-06" db="EMBL/GenBank/DDBJ databases">
        <title>Draft genome sequence of Lactobacillus gigeriorum CRBIP 24.85T, isolated from chicken crop.</title>
        <authorList>
            <person name="Cousin S."/>
            <person name="Ma L."/>
            <person name="Creno S."/>
            <person name="Clermont D."/>
            <person name="Loux V."/>
            <person name="Bizet C."/>
            <person name="Bouchier C."/>
        </authorList>
    </citation>
    <scope>NUCLEOTIDE SEQUENCE [LARGE SCALE GENOMIC DNA]</scope>
    <source>
        <strain evidence="6">CRBIP 24.85T</strain>
    </source>
</reference>
<dbReference type="GO" id="GO:0015074">
    <property type="term" value="P:DNA integration"/>
    <property type="evidence" value="ECO:0007669"/>
    <property type="project" value="InterPro"/>
</dbReference>
<evidence type="ECO:0000256" key="3">
    <source>
        <dbReference type="SAM" id="Coils"/>
    </source>
</evidence>
<dbReference type="PROSITE" id="PS51900">
    <property type="entry name" value="CB"/>
    <property type="match status" value="1"/>
</dbReference>
<feature type="domain" description="Core-binding (CB)" evidence="4">
    <location>
        <begin position="1"/>
        <end position="89"/>
    </location>
</feature>
<keyword evidence="3" id="KW-0175">Coiled coil</keyword>
<dbReference type="Proteomes" id="UP000009326">
    <property type="component" value="Unassembled WGS sequence"/>
</dbReference>
<proteinExistence type="predicted"/>
<keyword evidence="1 2" id="KW-0238">DNA-binding</keyword>
<organism evidence="5 6">
    <name type="scientific">Lactobacillus gigeriorum DSM 23908 = CRBIP 24.85</name>
    <dbReference type="NCBI Taxonomy" id="1423751"/>
    <lineage>
        <taxon>Bacteria</taxon>
        <taxon>Bacillati</taxon>
        <taxon>Bacillota</taxon>
        <taxon>Bacilli</taxon>
        <taxon>Lactobacillales</taxon>
        <taxon>Lactobacillaceae</taxon>
        <taxon>Lactobacillus</taxon>
    </lineage>
</organism>
<protein>
    <submittedName>
        <fullName evidence="5">Integrase-recombinase</fullName>
    </submittedName>
</protein>
<dbReference type="InterPro" id="IPR011010">
    <property type="entry name" value="DNA_brk_join_enz"/>
</dbReference>
<dbReference type="InterPro" id="IPR044068">
    <property type="entry name" value="CB"/>
</dbReference>
<dbReference type="AlphaFoldDB" id="I7J1U0"/>
<gene>
    <name evidence="5" type="ORF">BN52_07650</name>
</gene>
<dbReference type="GO" id="GO:0003677">
    <property type="term" value="F:DNA binding"/>
    <property type="evidence" value="ECO:0007669"/>
    <property type="project" value="UniProtKB-UniRule"/>
</dbReference>
<comment type="caution">
    <text evidence="5">The sequence shown here is derived from an EMBL/GenBank/DDBJ whole genome shotgun (WGS) entry which is preliminary data.</text>
</comment>
<evidence type="ECO:0000313" key="6">
    <source>
        <dbReference type="Proteomes" id="UP000009326"/>
    </source>
</evidence>
<dbReference type="Gene3D" id="1.10.150.130">
    <property type="match status" value="1"/>
</dbReference>
<dbReference type="InterPro" id="IPR004107">
    <property type="entry name" value="Integrase_SAM-like_N"/>
</dbReference>
<accession>I7J1U0</accession>
<dbReference type="EMBL" id="CAKC01000023">
    <property type="protein sequence ID" value="CCI86462.1"/>
    <property type="molecule type" value="Genomic_DNA"/>
</dbReference>
<evidence type="ECO:0000256" key="1">
    <source>
        <dbReference type="ARBA" id="ARBA00023125"/>
    </source>
</evidence>